<comment type="similarity">
    <text evidence="1">Belongs to the NAD(P)-dependent epimerase/dehydratase family.</text>
</comment>
<sequence>MQNWSVPQYLWPLWNMKRWEGGKPLLLFVGRRLPLMINLKCGEMDCKQDLSLSLMNASKVYLRLTKSDFREPANIGSDEMVNMNEMAGIVLSFENKKLPIRHIPGPEGVRGRNSDNTLIKEKLGWAPTMRLKDGLMVTYFWIKEQIEKEKFHGVDLSIYGSSKVVGTQAPVHLGSLHAADDKE</sequence>
<organism evidence="4 5">
    <name type="scientific">Dendrobium catenatum</name>
    <dbReference type="NCBI Taxonomy" id="906689"/>
    <lineage>
        <taxon>Eukaryota</taxon>
        <taxon>Viridiplantae</taxon>
        <taxon>Streptophyta</taxon>
        <taxon>Embryophyta</taxon>
        <taxon>Tracheophyta</taxon>
        <taxon>Spermatophyta</taxon>
        <taxon>Magnoliopsida</taxon>
        <taxon>Liliopsida</taxon>
        <taxon>Asparagales</taxon>
        <taxon>Orchidaceae</taxon>
        <taxon>Epidendroideae</taxon>
        <taxon>Malaxideae</taxon>
        <taxon>Dendrobiinae</taxon>
        <taxon>Dendrobium</taxon>
    </lineage>
</organism>
<evidence type="ECO:0000256" key="3">
    <source>
        <dbReference type="ARBA" id="ARBA00023235"/>
    </source>
</evidence>
<dbReference type="PANTHER" id="PTHR43574">
    <property type="entry name" value="EPIMERASE-RELATED"/>
    <property type="match status" value="1"/>
</dbReference>
<accession>A0A2I0W425</accession>
<keyword evidence="3" id="KW-0413">Isomerase</keyword>
<evidence type="ECO:0000256" key="1">
    <source>
        <dbReference type="ARBA" id="ARBA00007637"/>
    </source>
</evidence>
<reference evidence="4 5" key="1">
    <citation type="journal article" date="2016" name="Sci. Rep.">
        <title>The Dendrobium catenatum Lindl. genome sequence provides insights into polysaccharide synthase, floral development and adaptive evolution.</title>
        <authorList>
            <person name="Zhang G.Q."/>
            <person name="Xu Q."/>
            <person name="Bian C."/>
            <person name="Tsai W.C."/>
            <person name="Yeh C.M."/>
            <person name="Liu K.W."/>
            <person name="Yoshida K."/>
            <person name="Zhang L.S."/>
            <person name="Chang S.B."/>
            <person name="Chen F."/>
            <person name="Shi Y."/>
            <person name="Su Y.Y."/>
            <person name="Zhang Y.Q."/>
            <person name="Chen L.J."/>
            <person name="Yin Y."/>
            <person name="Lin M."/>
            <person name="Huang H."/>
            <person name="Deng H."/>
            <person name="Wang Z.W."/>
            <person name="Zhu S.L."/>
            <person name="Zhao X."/>
            <person name="Deng C."/>
            <person name="Niu S.C."/>
            <person name="Huang J."/>
            <person name="Wang M."/>
            <person name="Liu G.H."/>
            <person name="Yang H.J."/>
            <person name="Xiao X.J."/>
            <person name="Hsiao Y.Y."/>
            <person name="Wu W.L."/>
            <person name="Chen Y.Y."/>
            <person name="Mitsuda N."/>
            <person name="Ohme-Takagi M."/>
            <person name="Luo Y.B."/>
            <person name="Van de Peer Y."/>
            <person name="Liu Z.J."/>
        </authorList>
    </citation>
    <scope>NUCLEOTIDE SEQUENCE [LARGE SCALE GENOMIC DNA]</scope>
    <source>
        <tissue evidence="4">The whole plant</tissue>
    </source>
</reference>
<reference evidence="4 5" key="2">
    <citation type="journal article" date="2017" name="Nature">
        <title>The Apostasia genome and the evolution of orchids.</title>
        <authorList>
            <person name="Zhang G.Q."/>
            <person name="Liu K.W."/>
            <person name="Li Z."/>
            <person name="Lohaus R."/>
            <person name="Hsiao Y.Y."/>
            <person name="Niu S.C."/>
            <person name="Wang J.Y."/>
            <person name="Lin Y.C."/>
            <person name="Xu Q."/>
            <person name="Chen L.J."/>
            <person name="Yoshida K."/>
            <person name="Fujiwara S."/>
            <person name="Wang Z.W."/>
            <person name="Zhang Y.Q."/>
            <person name="Mitsuda N."/>
            <person name="Wang M."/>
            <person name="Liu G.H."/>
            <person name="Pecoraro L."/>
            <person name="Huang H.X."/>
            <person name="Xiao X.J."/>
            <person name="Lin M."/>
            <person name="Wu X.Y."/>
            <person name="Wu W.L."/>
            <person name="Chen Y.Y."/>
            <person name="Chang S.B."/>
            <person name="Sakamoto S."/>
            <person name="Ohme-Takagi M."/>
            <person name="Yagi M."/>
            <person name="Zeng S.J."/>
            <person name="Shen C.Y."/>
            <person name="Yeh C.M."/>
            <person name="Luo Y.B."/>
            <person name="Tsai W.C."/>
            <person name="Van de Peer Y."/>
            <person name="Liu Z.J."/>
        </authorList>
    </citation>
    <scope>NUCLEOTIDE SEQUENCE [LARGE SCALE GENOMIC DNA]</scope>
    <source>
        <tissue evidence="4">The whole plant</tissue>
    </source>
</reference>
<proteinExistence type="inferred from homology"/>
<dbReference type="SUPFAM" id="SSF51735">
    <property type="entry name" value="NAD(P)-binding Rossmann-fold domains"/>
    <property type="match status" value="1"/>
</dbReference>
<dbReference type="AlphaFoldDB" id="A0A2I0W425"/>
<protein>
    <submittedName>
        <fullName evidence="4">GDP-mannose 3,5-epimerase 2</fullName>
    </submittedName>
</protein>
<dbReference type="STRING" id="906689.A0A2I0W425"/>
<keyword evidence="5" id="KW-1185">Reference proteome</keyword>
<dbReference type="Gene3D" id="3.90.25.10">
    <property type="entry name" value="UDP-galactose 4-epimerase, domain 1"/>
    <property type="match status" value="1"/>
</dbReference>
<name>A0A2I0W425_9ASPA</name>
<dbReference type="EMBL" id="KZ502938">
    <property type="protein sequence ID" value="PKU70402.1"/>
    <property type="molecule type" value="Genomic_DNA"/>
</dbReference>
<gene>
    <name evidence="4" type="primary">GME-2</name>
    <name evidence="4" type="ORF">MA16_Dca007154</name>
</gene>
<evidence type="ECO:0000256" key="2">
    <source>
        <dbReference type="ARBA" id="ARBA00023027"/>
    </source>
</evidence>
<evidence type="ECO:0000313" key="4">
    <source>
        <dbReference type="EMBL" id="PKU70402.1"/>
    </source>
</evidence>
<dbReference type="GO" id="GO:0016853">
    <property type="term" value="F:isomerase activity"/>
    <property type="evidence" value="ECO:0007669"/>
    <property type="project" value="UniProtKB-KW"/>
</dbReference>
<evidence type="ECO:0000313" key="5">
    <source>
        <dbReference type="Proteomes" id="UP000233837"/>
    </source>
</evidence>
<dbReference type="Proteomes" id="UP000233837">
    <property type="component" value="Unassembled WGS sequence"/>
</dbReference>
<keyword evidence="2" id="KW-0520">NAD</keyword>
<dbReference type="InterPro" id="IPR036291">
    <property type="entry name" value="NAD(P)-bd_dom_sf"/>
</dbReference>